<feature type="compositionally biased region" description="Basic and acidic residues" evidence="3">
    <location>
        <begin position="677"/>
        <end position="687"/>
    </location>
</feature>
<organism evidence="4">
    <name type="scientific">Cyprideis torosa</name>
    <dbReference type="NCBI Taxonomy" id="163714"/>
    <lineage>
        <taxon>Eukaryota</taxon>
        <taxon>Metazoa</taxon>
        <taxon>Ecdysozoa</taxon>
        <taxon>Arthropoda</taxon>
        <taxon>Crustacea</taxon>
        <taxon>Oligostraca</taxon>
        <taxon>Ostracoda</taxon>
        <taxon>Podocopa</taxon>
        <taxon>Podocopida</taxon>
        <taxon>Cytherocopina</taxon>
        <taxon>Cytheroidea</taxon>
        <taxon>Cytherideidae</taxon>
        <taxon>Cyprideis</taxon>
    </lineage>
</organism>
<dbReference type="EMBL" id="OB661323">
    <property type="protein sequence ID" value="CAD7227958.1"/>
    <property type="molecule type" value="Genomic_DNA"/>
</dbReference>
<feature type="region of interest" description="Disordered" evidence="3">
    <location>
        <begin position="1043"/>
        <end position="1084"/>
    </location>
</feature>
<dbReference type="SUPFAM" id="SSF48403">
    <property type="entry name" value="Ankyrin repeat"/>
    <property type="match status" value="1"/>
</dbReference>
<feature type="compositionally biased region" description="Basic and acidic residues" evidence="3">
    <location>
        <begin position="530"/>
        <end position="540"/>
    </location>
</feature>
<feature type="compositionally biased region" description="Basic and acidic residues" evidence="3">
    <location>
        <begin position="260"/>
        <end position="278"/>
    </location>
</feature>
<evidence type="ECO:0000256" key="1">
    <source>
        <dbReference type="ARBA" id="ARBA00022737"/>
    </source>
</evidence>
<keyword evidence="1" id="KW-0677">Repeat</keyword>
<feature type="compositionally biased region" description="Acidic residues" evidence="3">
    <location>
        <begin position="541"/>
        <end position="556"/>
    </location>
</feature>
<dbReference type="InterPro" id="IPR036770">
    <property type="entry name" value="Ankyrin_rpt-contain_sf"/>
</dbReference>
<feature type="region of interest" description="Disordered" evidence="3">
    <location>
        <begin position="998"/>
        <end position="1020"/>
    </location>
</feature>
<feature type="region of interest" description="Disordered" evidence="3">
    <location>
        <begin position="1103"/>
        <end position="1122"/>
    </location>
</feature>
<feature type="compositionally biased region" description="Basic residues" evidence="3">
    <location>
        <begin position="439"/>
        <end position="456"/>
    </location>
</feature>
<evidence type="ECO:0000256" key="3">
    <source>
        <dbReference type="SAM" id="MobiDB-lite"/>
    </source>
</evidence>
<feature type="compositionally biased region" description="Basic and acidic residues" evidence="3">
    <location>
        <begin position="236"/>
        <end position="248"/>
    </location>
</feature>
<keyword evidence="2" id="KW-0040">ANK repeat</keyword>
<evidence type="ECO:0000256" key="2">
    <source>
        <dbReference type="ARBA" id="ARBA00023043"/>
    </source>
</evidence>
<proteinExistence type="predicted"/>
<dbReference type="PANTHER" id="PTHR24171:SF8">
    <property type="entry name" value="BRCA1-ASSOCIATED RING DOMAIN PROTEIN 1"/>
    <property type="match status" value="1"/>
</dbReference>
<feature type="compositionally biased region" description="Low complexity" evidence="3">
    <location>
        <begin position="1006"/>
        <end position="1020"/>
    </location>
</feature>
<feature type="compositionally biased region" description="Polar residues" evidence="3">
    <location>
        <begin position="1177"/>
        <end position="1193"/>
    </location>
</feature>
<feature type="compositionally biased region" description="Low complexity" evidence="3">
    <location>
        <begin position="1268"/>
        <end position="1277"/>
    </location>
</feature>
<gene>
    <name evidence="4" type="ORF">CTOB1V02_LOCUS5851</name>
</gene>
<dbReference type="PANTHER" id="PTHR24171">
    <property type="entry name" value="ANKYRIN REPEAT DOMAIN-CONTAINING PROTEIN 39-RELATED"/>
    <property type="match status" value="1"/>
</dbReference>
<dbReference type="PROSITE" id="PS50088">
    <property type="entry name" value="ANK_REPEAT"/>
    <property type="match status" value="1"/>
</dbReference>
<protein>
    <submittedName>
        <fullName evidence="4">Uncharacterized protein</fullName>
    </submittedName>
</protein>
<accession>A0A7R8WAF3</accession>
<feature type="compositionally biased region" description="Acidic residues" evidence="3">
    <location>
        <begin position="1"/>
        <end position="18"/>
    </location>
</feature>
<feature type="compositionally biased region" description="Gly residues" evidence="3">
    <location>
        <begin position="1258"/>
        <end position="1267"/>
    </location>
</feature>
<feature type="compositionally biased region" description="Basic and acidic residues" evidence="3">
    <location>
        <begin position="608"/>
        <end position="625"/>
    </location>
</feature>
<feature type="compositionally biased region" description="Basic and acidic residues" evidence="3">
    <location>
        <begin position="1049"/>
        <end position="1064"/>
    </location>
</feature>
<name>A0A7R8WAF3_9CRUS</name>
<feature type="compositionally biased region" description="Basic residues" evidence="3">
    <location>
        <begin position="409"/>
        <end position="421"/>
    </location>
</feature>
<feature type="compositionally biased region" description="Basic residues" evidence="3">
    <location>
        <begin position="63"/>
        <end position="75"/>
    </location>
</feature>
<feature type="compositionally biased region" description="Basic residues" evidence="3">
    <location>
        <begin position="562"/>
        <end position="575"/>
    </location>
</feature>
<feature type="region of interest" description="Disordered" evidence="3">
    <location>
        <begin position="1238"/>
        <end position="1292"/>
    </location>
</feature>
<dbReference type="SMART" id="SM00248">
    <property type="entry name" value="ANK"/>
    <property type="match status" value="2"/>
</dbReference>
<feature type="compositionally biased region" description="Acidic residues" evidence="3">
    <location>
        <begin position="304"/>
        <end position="314"/>
    </location>
</feature>
<sequence length="1575" mass="172631">MVEKEESVEEEEDEEEHEETPPRGMCLRDGTRKSVASPVTGRGKKGAGKKEEESSEEEEVRKPGKKIAKRSKGKQPKSETEEDEPKGRGKRERSCVSKKEEKSKEDGNKMETFERGKEKKKNVLEGGAKRGEKKETRMTKKDSSEEEHEEEEKKGGKAVKKKASKNEEKAKAEEEEKNIEKAEERNTSRNEEKKKVEEESGKGVKRGRGKLKKEDAESEAESEEEMKKETKRGRGSTKEEVDEKEKSSRPALMRGKKRKNEIDEKSCKALRKDGEGERISPLPARRGSAVGRLRGGKAMKEEEKSEGEEEEEEEKEKPYSKGNVKVPVKRKVGRKMKEEVSGESESDTEGRRKKVMKKEEDKKGTGKSGKKREEASDETSEEEKEAGPSSKSRKVAGPISGNLEPAQNRKGKSPAKGRGKRSGQPEEKEESEEEETKTKKNVRVQKKKAPARKRKGNTQGSSSGEEEGTGEEDEACPSPQVLTKNLRGKTIKVKAVGAALKTEGEGESGRCRKASGVEGDPSKKGSAQPEVKKENEPEVEVKEEEAEVKEEEDSDKEEGGSKRKRTQGVGKRKGVQPKGKGAQLKAEGPEVPKGKGPEGRRALGPKGKAGDERGERNPAKEEEGTSRGGKAGTGKTSGSEESDEDPEENKNSAKRGAKRATGQETDKKVPPKRGAKRVSEGESEEPKRKMKRKGSDSEPEDEKGSKQTREASGEAGKGTAARRMNTRNGGRSKGPACTPSPKKGAAKNTQPPHKKSFLEVGPPPKLRGGGVGAVEPQKGEELVEATPPSKNGRADPAKHQGPEKKSEDNLKKTNSKNSRGPADRSDHRVEETMTRSRPSSPPGFPLADRPAQFPAPPPSVTLPSPSADSPFMSFTSRSDLPTFQRPLLPQDPKSPRLPRPQDSHDPKSPEDDEMKYKRNVLRMPPALLRNAGGEKGGSPKTPPPSEGKGPQNYSPLAPITQKLAQRRKLFEEVQRSRPVVALTNIFSDLEGLRQFHGQQVGGASCPSPSEKGGAEGGASFSGSIVDRLVAKVGVEKRLTKAMSGLMTDQPKKEVKVPIKERKPEILPLPTPIEPSTSSSDHAIRLSFTDRSYRKETLASFKERAGQLDQGDEPSGFVDYEPEVIGARTRTQKEVLTREATMREVFGQGDEDEEIPELRTLAKTFPEAAIRIGKNKGSVHQSENDPSTSANETEASPKPPPNPTAIGGGSQSGGVPISPAVGFFPRLVRRRKVRKFRSGFDYIRKPTKKKKKDTNGPAGTDGGSGGNQGSSNNSMSASTPNEEPRKRRPIFSGTLFQESSKEAILSEIKSWIMNKGHGETYLHRAARLGYLDIAQYCLETGLSDVDAKDNAGYTPLFEAAARGHVKLVALLLRYRADPNACLPKGGIRPLHEAVESEDLETGPLHYLCPMGRQCKDYWRVIWRMSWGTQLPPLGSSTVLITALLMELSLMVLAADPVDQEFDVLADAPEPPGSTMEPPMQILLSDTPLPDEYILEDDVRPGTKYLLLPELAIHLGSSLKTRLHCLPSAVELPWKEFLLRARNLTFGAPLPPHIPQVNLVPVTENVQNLLKVERFVV</sequence>
<feature type="region of interest" description="Disordered" evidence="3">
    <location>
        <begin position="1171"/>
        <end position="1213"/>
    </location>
</feature>
<evidence type="ECO:0000313" key="4">
    <source>
        <dbReference type="EMBL" id="CAD7227958.1"/>
    </source>
</evidence>
<dbReference type="GO" id="GO:0031436">
    <property type="term" value="C:BRCA1-BARD1 complex"/>
    <property type="evidence" value="ECO:0007669"/>
    <property type="project" value="TreeGrafter"/>
</dbReference>
<feature type="compositionally biased region" description="Basic and acidic residues" evidence="3">
    <location>
        <begin position="821"/>
        <end position="834"/>
    </location>
</feature>
<dbReference type="InterPro" id="IPR002110">
    <property type="entry name" value="Ankyrin_rpt"/>
</dbReference>
<reference evidence="4" key="1">
    <citation type="submission" date="2020-11" db="EMBL/GenBank/DDBJ databases">
        <authorList>
            <person name="Tran Van P."/>
        </authorList>
    </citation>
    <scope>NUCLEOTIDE SEQUENCE</scope>
</reference>
<dbReference type="GO" id="GO:0070531">
    <property type="term" value="C:BRCA1-A complex"/>
    <property type="evidence" value="ECO:0007669"/>
    <property type="project" value="TreeGrafter"/>
</dbReference>
<feature type="compositionally biased region" description="Basic and acidic residues" evidence="3">
    <location>
        <begin position="702"/>
        <end position="712"/>
    </location>
</feature>
<feature type="compositionally biased region" description="Basic and acidic residues" evidence="3">
    <location>
        <begin position="792"/>
        <end position="811"/>
    </location>
</feature>
<feature type="compositionally biased region" description="Acidic residues" evidence="3">
    <location>
        <begin position="464"/>
        <end position="475"/>
    </location>
</feature>
<feature type="compositionally biased region" description="Basic and acidic residues" evidence="3">
    <location>
        <begin position="92"/>
        <end position="143"/>
    </location>
</feature>
<feature type="compositionally biased region" description="Basic and acidic residues" evidence="3">
    <location>
        <begin position="899"/>
        <end position="909"/>
    </location>
</feature>
<feature type="compositionally biased region" description="Basic and acidic residues" evidence="3">
    <location>
        <begin position="587"/>
        <end position="601"/>
    </location>
</feature>
<feature type="compositionally biased region" description="Polar residues" evidence="3">
    <location>
        <begin position="872"/>
        <end position="881"/>
    </location>
</feature>
<feature type="compositionally biased region" description="Basic and acidic residues" evidence="3">
    <location>
        <begin position="164"/>
        <end position="202"/>
    </location>
</feature>
<dbReference type="GO" id="GO:0004842">
    <property type="term" value="F:ubiquitin-protein transferase activity"/>
    <property type="evidence" value="ECO:0007669"/>
    <property type="project" value="TreeGrafter"/>
</dbReference>
<dbReference type="Pfam" id="PF12796">
    <property type="entry name" value="Ank_2"/>
    <property type="match status" value="1"/>
</dbReference>
<dbReference type="GO" id="GO:0085020">
    <property type="term" value="P:protein K6-linked ubiquitination"/>
    <property type="evidence" value="ECO:0007669"/>
    <property type="project" value="TreeGrafter"/>
</dbReference>
<dbReference type="PROSITE" id="PS50297">
    <property type="entry name" value="ANK_REP_REGION"/>
    <property type="match status" value="1"/>
</dbReference>
<dbReference type="OrthoDB" id="3666223at2759"/>
<feature type="compositionally biased region" description="Acidic residues" evidence="3">
    <location>
        <begin position="375"/>
        <end position="384"/>
    </location>
</feature>
<feature type="region of interest" description="Disordered" evidence="3">
    <location>
        <begin position="1"/>
        <end position="956"/>
    </location>
</feature>
<dbReference type="Gene3D" id="1.25.40.20">
    <property type="entry name" value="Ankyrin repeat-containing domain"/>
    <property type="match status" value="1"/>
</dbReference>